<evidence type="ECO:0000313" key="1">
    <source>
        <dbReference type="EMBL" id="MPC98716.1"/>
    </source>
</evidence>
<organism evidence="1 2">
    <name type="scientific">Portunus trituberculatus</name>
    <name type="common">Swimming crab</name>
    <name type="synonym">Neptunus trituberculatus</name>
    <dbReference type="NCBI Taxonomy" id="210409"/>
    <lineage>
        <taxon>Eukaryota</taxon>
        <taxon>Metazoa</taxon>
        <taxon>Ecdysozoa</taxon>
        <taxon>Arthropoda</taxon>
        <taxon>Crustacea</taxon>
        <taxon>Multicrustacea</taxon>
        <taxon>Malacostraca</taxon>
        <taxon>Eumalacostraca</taxon>
        <taxon>Eucarida</taxon>
        <taxon>Decapoda</taxon>
        <taxon>Pleocyemata</taxon>
        <taxon>Brachyura</taxon>
        <taxon>Eubrachyura</taxon>
        <taxon>Portunoidea</taxon>
        <taxon>Portunidae</taxon>
        <taxon>Portuninae</taxon>
        <taxon>Portunus</taxon>
    </lineage>
</organism>
<dbReference type="EMBL" id="VSRR010115284">
    <property type="protein sequence ID" value="MPC98716.1"/>
    <property type="molecule type" value="Genomic_DNA"/>
</dbReference>
<dbReference type="AlphaFoldDB" id="A0A5B7JWP9"/>
<sequence length="89" mass="9691">MEIHSCLTCRVLAVARGPGPSGVAVEAREEAIQVQYGARQKYEVSRGIDAPLASRQPPVQRGRSVHCREGRRGVRNIGSGERVRGGRKI</sequence>
<name>A0A5B7JWP9_PORTR</name>
<gene>
    <name evidence="1" type="ORF">E2C01_094097</name>
</gene>
<comment type="caution">
    <text evidence="1">The sequence shown here is derived from an EMBL/GenBank/DDBJ whole genome shotgun (WGS) entry which is preliminary data.</text>
</comment>
<evidence type="ECO:0000313" key="2">
    <source>
        <dbReference type="Proteomes" id="UP000324222"/>
    </source>
</evidence>
<accession>A0A5B7JWP9</accession>
<protein>
    <submittedName>
        <fullName evidence="1">Uncharacterized protein</fullName>
    </submittedName>
</protein>
<reference evidence="1 2" key="1">
    <citation type="submission" date="2019-05" db="EMBL/GenBank/DDBJ databases">
        <title>Another draft genome of Portunus trituberculatus and its Hox gene families provides insights of decapod evolution.</title>
        <authorList>
            <person name="Jeong J.-H."/>
            <person name="Song I."/>
            <person name="Kim S."/>
            <person name="Choi T."/>
            <person name="Kim D."/>
            <person name="Ryu S."/>
            <person name="Kim W."/>
        </authorList>
    </citation>
    <scope>NUCLEOTIDE SEQUENCE [LARGE SCALE GENOMIC DNA]</scope>
    <source>
        <tissue evidence="1">Muscle</tissue>
    </source>
</reference>
<proteinExistence type="predicted"/>
<keyword evidence="2" id="KW-1185">Reference proteome</keyword>
<dbReference type="Proteomes" id="UP000324222">
    <property type="component" value="Unassembled WGS sequence"/>
</dbReference>